<evidence type="ECO:0000313" key="3">
    <source>
        <dbReference type="EMBL" id="GAA0397494.1"/>
    </source>
</evidence>
<comment type="caution">
    <text evidence="3">The sequence shown here is derived from an EMBL/GenBank/DDBJ whole genome shotgun (WGS) entry which is preliminary data.</text>
</comment>
<feature type="domain" description="Glycosyltransferase 2-like" evidence="2">
    <location>
        <begin position="6"/>
        <end position="165"/>
    </location>
</feature>
<sequence>MNPLVTIVIPFYNCSYVNQAIESALNQTYSNIEVIVVDDGSTRHQERVAPYLNRVHYLGKANGGTATALNHGIRHASGDYIAWLSSDDLFTPDKIKNQVQFMIQHKALISHTNFHYIDDLGRITHAHVVPNNTYSDLKVFYRTFLNANPVNGCTVMMRRGLFQQIGLFDESLRYTHDIEFWLRAIQAGIYFPFLNQSLTMYRWHDEMGTRRHIEAVSKEYNQIQERTKAALLKLIHRNEGR</sequence>
<evidence type="ECO:0000259" key="2">
    <source>
        <dbReference type="Pfam" id="PF00535"/>
    </source>
</evidence>
<comment type="similarity">
    <text evidence="1">Belongs to the glycosyltransferase 2 family.</text>
</comment>
<proteinExistence type="inferred from homology"/>
<reference evidence="3 4" key="1">
    <citation type="journal article" date="2019" name="Int. J. Syst. Evol. Microbiol.">
        <title>The Global Catalogue of Microorganisms (GCM) 10K type strain sequencing project: providing services to taxonomists for standard genome sequencing and annotation.</title>
        <authorList>
            <consortium name="The Broad Institute Genomics Platform"/>
            <consortium name="The Broad Institute Genome Sequencing Center for Infectious Disease"/>
            <person name="Wu L."/>
            <person name="Ma J."/>
        </authorList>
    </citation>
    <scope>NUCLEOTIDE SEQUENCE [LARGE SCALE GENOMIC DNA]</scope>
    <source>
        <strain evidence="3 4">JCM 12774</strain>
    </source>
</reference>
<organism evidence="3 4">
    <name type="scientific">Paenibacillus motobuensis</name>
    <dbReference type="NCBI Taxonomy" id="295324"/>
    <lineage>
        <taxon>Bacteria</taxon>
        <taxon>Bacillati</taxon>
        <taxon>Bacillota</taxon>
        <taxon>Bacilli</taxon>
        <taxon>Bacillales</taxon>
        <taxon>Paenibacillaceae</taxon>
        <taxon>Paenibacillus</taxon>
    </lineage>
</organism>
<dbReference type="RefSeq" id="WP_343862560.1">
    <property type="nucleotide sequence ID" value="NZ_BAAACX010000013.1"/>
</dbReference>
<dbReference type="Proteomes" id="UP001500340">
    <property type="component" value="Unassembled WGS sequence"/>
</dbReference>
<accession>A0ABN0YJA8</accession>
<dbReference type="InterPro" id="IPR050834">
    <property type="entry name" value="Glycosyltransf_2"/>
</dbReference>
<dbReference type="PANTHER" id="PTHR43685">
    <property type="entry name" value="GLYCOSYLTRANSFERASE"/>
    <property type="match status" value="1"/>
</dbReference>
<protein>
    <submittedName>
        <fullName evidence="3">Glycosyltransferase</fullName>
    </submittedName>
</protein>
<dbReference type="PANTHER" id="PTHR43685:SF11">
    <property type="entry name" value="GLYCOSYLTRANSFERASE TAGX-RELATED"/>
    <property type="match status" value="1"/>
</dbReference>
<gene>
    <name evidence="3" type="ORF">GCM10008933_30060</name>
</gene>
<dbReference type="Pfam" id="PF00535">
    <property type="entry name" value="Glycos_transf_2"/>
    <property type="match status" value="1"/>
</dbReference>
<evidence type="ECO:0000256" key="1">
    <source>
        <dbReference type="ARBA" id="ARBA00006739"/>
    </source>
</evidence>
<dbReference type="EMBL" id="BAAACX010000013">
    <property type="protein sequence ID" value="GAA0397494.1"/>
    <property type="molecule type" value="Genomic_DNA"/>
</dbReference>
<dbReference type="Gene3D" id="3.90.550.10">
    <property type="entry name" value="Spore Coat Polysaccharide Biosynthesis Protein SpsA, Chain A"/>
    <property type="match status" value="1"/>
</dbReference>
<evidence type="ECO:0000313" key="4">
    <source>
        <dbReference type="Proteomes" id="UP001500340"/>
    </source>
</evidence>
<name>A0ABN0YJA8_9BACL</name>
<keyword evidence="4" id="KW-1185">Reference proteome</keyword>
<dbReference type="SUPFAM" id="SSF53448">
    <property type="entry name" value="Nucleotide-diphospho-sugar transferases"/>
    <property type="match status" value="1"/>
</dbReference>
<dbReference type="InterPro" id="IPR001173">
    <property type="entry name" value="Glyco_trans_2-like"/>
</dbReference>
<dbReference type="InterPro" id="IPR029044">
    <property type="entry name" value="Nucleotide-diphossugar_trans"/>
</dbReference>